<dbReference type="InterPro" id="IPR000602">
    <property type="entry name" value="Glyco_hydro_38_N"/>
</dbReference>
<dbReference type="InterPro" id="IPR050843">
    <property type="entry name" value="Glycosyl_Hydrlase_38"/>
</dbReference>
<accession>A0A482VMG2</accession>
<dbReference type="InterPro" id="IPR027291">
    <property type="entry name" value="Glyco_hydro_38_N_sf"/>
</dbReference>
<evidence type="ECO:0000313" key="3">
    <source>
        <dbReference type="Proteomes" id="UP000292052"/>
    </source>
</evidence>
<evidence type="ECO:0000259" key="1">
    <source>
        <dbReference type="Pfam" id="PF01074"/>
    </source>
</evidence>
<dbReference type="GO" id="GO:0004559">
    <property type="term" value="F:alpha-mannosidase activity"/>
    <property type="evidence" value="ECO:0007669"/>
    <property type="project" value="InterPro"/>
</dbReference>
<dbReference type="FunFam" id="3.20.110.10:FF:000001">
    <property type="entry name" value="Alpha-mannosidase"/>
    <property type="match status" value="1"/>
</dbReference>
<dbReference type="OrthoDB" id="2016903at2759"/>
<keyword evidence="3" id="KW-1185">Reference proteome</keyword>
<dbReference type="PANTHER" id="PTHR11607:SF3">
    <property type="entry name" value="LYSOSOMAL ALPHA-MANNOSIDASE"/>
    <property type="match status" value="1"/>
</dbReference>
<gene>
    <name evidence="2" type="ORF">BDFB_014171</name>
</gene>
<name>A0A482VMG2_ASBVE</name>
<dbReference type="AlphaFoldDB" id="A0A482VMG2"/>
<reference evidence="2 3" key="1">
    <citation type="submission" date="2017-03" db="EMBL/GenBank/DDBJ databases">
        <title>Genome of the blue death feigning beetle - Asbolus verrucosus.</title>
        <authorList>
            <person name="Rider S.D."/>
        </authorList>
    </citation>
    <scope>NUCLEOTIDE SEQUENCE [LARGE SCALE GENOMIC DNA]</scope>
    <source>
        <strain evidence="2">Butters</strain>
        <tissue evidence="2">Head and leg muscle</tissue>
    </source>
</reference>
<sequence>MKSLKIPIITTSLEFRNMIKHVLTLTFLFAATYSSPIKREDVPTYQACHPVSSDKINVHLIPHSHDDVGWLKTVDQYYYGSKSEIQRAGVQYIISSTVEALKANPDRRFVQVETAFFWKWWQHQSDSIKQDVIELVNSGQLEIINAAWSMNDEAATNYQSTIDQFTYGLRTINDTIGVCGIPRIGWQIDPFGHSREQASIFAQLGYDGVFFARIDCTDRDQRIINKNMEVIWQGSASLENTNIFTNVFPEFYGSPDGFCFDIECGDEVLNDDDTSPDYNVPKRVDTFLAKMEHLAIYYQTSNILIPMGGDFQYQSAEKNFINVDKLIE</sequence>
<feature type="domain" description="Glycoside hydrolase family 38 N-terminal" evidence="1">
    <location>
        <begin position="57"/>
        <end position="327"/>
    </location>
</feature>
<dbReference type="Gene3D" id="3.20.110.10">
    <property type="entry name" value="Glycoside hydrolase 38, N terminal domain"/>
    <property type="match status" value="1"/>
</dbReference>
<dbReference type="InterPro" id="IPR011330">
    <property type="entry name" value="Glyco_hydro/deAcase_b/a-brl"/>
</dbReference>
<dbReference type="SUPFAM" id="SSF88713">
    <property type="entry name" value="Glycoside hydrolase/deacetylase"/>
    <property type="match status" value="1"/>
</dbReference>
<comment type="caution">
    <text evidence="2">The sequence shown here is derived from an EMBL/GenBank/DDBJ whole genome shotgun (WGS) entry which is preliminary data.</text>
</comment>
<dbReference type="GO" id="GO:0005764">
    <property type="term" value="C:lysosome"/>
    <property type="evidence" value="ECO:0007669"/>
    <property type="project" value="TreeGrafter"/>
</dbReference>
<dbReference type="STRING" id="1661398.A0A482VMG2"/>
<dbReference type="CDD" id="cd10810">
    <property type="entry name" value="GH38N_AMII_LAM_like"/>
    <property type="match status" value="1"/>
</dbReference>
<dbReference type="EMBL" id="QDEB01084786">
    <property type="protein sequence ID" value="RZC33884.1"/>
    <property type="molecule type" value="Genomic_DNA"/>
</dbReference>
<organism evidence="2 3">
    <name type="scientific">Asbolus verrucosus</name>
    <name type="common">Desert ironclad beetle</name>
    <dbReference type="NCBI Taxonomy" id="1661398"/>
    <lineage>
        <taxon>Eukaryota</taxon>
        <taxon>Metazoa</taxon>
        <taxon>Ecdysozoa</taxon>
        <taxon>Arthropoda</taxon>
        <taxon>Hexapoda</taxon>
        <taxon>Insecta</taxon>
        <taxon>Pterygota</taxon>
        <taxon>Neoptera</taxon>
        <taxon>Endopterygota</taxon>
        <taxon>Coleoptera</taxon>
        <taxon>Polyphaga</taxon>
        <taxon>Cucujiformia</taxon>
        <taxon>Tenebrionidae</taxon>
        <taxon>Pimeliinae</taxon>
        <taxon>Asbolus</taxon>
    </lineage>
</organism>
<evidence type="ECO:0000313" key="2">
    <source>
        <dbReference type="EMBL" id="RZC33884.1"/>
    </source>
</evidence>
<protein>
    <submittedName>
        <fullName evidence="2">Glyco hydro 38 domain containing protein</fullName>
    </submittedName>
</protein>
<dbReference type="Pfam" id="PF01074">
    <property type="entry name" value="Glyco_hydro_38N"/>
    <property type="match status" value="1"/>
</dbReference>
<dbReference type="PANTHER" id="PTHR11607">
    <property type="entry name" value="ALPHA-MANNOSIDASE"/>
    <property type="match status" value="1"/>
</dbReference>
<dbReference type="Proteomes" id="UP000292052">
    <property type="component" value="Unassembled WGS sequence"/>
</dbReference>
<proteinExistence type="predicted"/>
<dbReference type="GO" id="GO:0006013">
    <property type="term" value="P:mannose metabolic process"/>
    <property type="evidence" value="ECO:0007669"/>
    <property type="project" value="InterPro"/>
</dbReference>